<comment type="caution">
    <text evidence="3">The sequence shown here is derived from an EMBL/GenBank/DDBJ whole genome shotgun (WGS) entry which is preliminary data.</text>
</comment>
<gene>
    <name evidence="3" type="ORF">AB1Y20_020563</name>
</gene>
<feature type="transmembrane region" description="Helical" evidence="1">
    <location>
        <begin position="71"/>
        <end position="93"/>
    </location>
</feature>
<reference evidence="3 4" key="1">
    <citation type="journal article" date="2024" name="Science">
        <title>Giant polyketide synthase enzymes in the biosynthesis of giant marine polyether toxins.</title>
        <authorList>
            <person name="Fallon T.R."/>
            <person name="Shende V.V."/>
            <person name="Wierzbicki I.H."/>
            <person name="Pendleton A.L."/>
            <person name="Watervoot N.F."/>
            <person name="Auber R.P."/>
            <person name="Gonzalez D.J."/>
            <person name="Wisecaver J.H."/>
            <person name="Moore B.S."/>
        </authorList>
    </citation>
    <scope>NUCLEOTIDE SEQUENCE [LARGE SCALE GENOMIC DNA]</scope>
    <source>
        <strain evidence="3 4">12B1</strain>
    </source>
</reference>
<keyword evidence="4" id="KW-1185">Reference proteome</keyword>
<accession>A0AB34JU10</accession>
<evidence type="ECO:0000313" key="4">
    <source>
        <dbReference type="Proteomes" id="UP001515480"/>
    </source>
</evidence>
<feature type="transmembrane region" description="Helical" evidence="1">
    <location>
        <begin position="113"/>
        <end position="136"/>
    </location>
</feature>
<sequence>MALAWSLLACAVKPHEAPPPPPEPLELVRDTFLFQGEYGWYFYWFALIGFTLANGKSILGEKTEINFFHGLALQVMTAYGGSSICAVICGRPVAFFVNESLAPVSICTYCALYYARSPLTSFMNSVLGSIIISIAYETMRVHVLMNCAGLAANTLTSFISGAYPVPVAGPLVGGILGGCGGAFLPADKGLKPLENGTNWRIASAVLMSIWIQMSLRDPYSKELITQLAPVLAQQKWCQFCAIAFAVLCGTASVITGFAPLGPNPLIIKRAPQEKAKKA</sequence>
<protein>
    <submittedName>
        <fullName evidence="3">Uncharacterized protein</fullName>
    </submittedName>
</protein>
<proteinExistence type="predicted"/>
<keyword evidence="1" id="KW-1133">Transmembrane helix</keyword>
<keyword evidence="2" id="KW-0732">Signal</keyword>
<dbReference type="Proteomes" id="UP001515480">
    <property type="component" value="Unassembled WGS sequence"/>
</dbReference>
<feature type="transmembrane region" description="Helical" evidence="1">
    <location>
        <begin position="236"/>
        <end position="258"/>
    </location>
</feature>
<keyword evidence="1" id="KW-0472">Membrane</keyword>
<evidence type="ECO:0000256" key="1">
    <source>
        <dbReference type="SAM" id="Phobius"/>
    </source>
</evidence>
<evidence type="ECO:0000313" key="3">
    <source>
        <dbReference type="EMBL" id="KAL1525719.1"/>
    </source>
</evidence>
<evidence type="ECO:0000256" key="2">
    <source>
        <dbReference type="SAM" id="SignalP"/>
    </source>
</evidence>
<organism evidence="3 4">
    <name type="scientific">Prymnesium parvum</name>
    <name type="common">Toxic golden alga</name>
    <dbReference type="NCBI Taxonomy" id="97485"/>
    <lineage>
        <taxon>Eukaryota</taxon>
        <taxon>Haptista</taxon>
        <taxon>Haptophyta</taxon>
        <taxon>Prymnesiophyceae</taxon>
        <taxon>Prymnesiales</taxon>
        <taxon>Prymnesiaceae</taxon>
        <taxon>Prymnesium</taxon>
    </lineage>
</organism>
<feature type="transmembrane region" description="Helical" evidence="1">
    <location>
        <begin position="38"/>
        <end position="59"/>
    </location>
</feature>
<keyword evidence="1" id="KW-0812">Transmembrane</keyword>
<feature type="chain" id="PRO_5044311298" evidence="2">
    <location>
        <begin position="18"/>
        <end position="278"/>
    </location>
</feature>
<feature type="signal peptide" evidence="2">
    <location>
        <begin position="1"/>
        <end position="17"/>
    </location>
</feature>
<name>A0AB34JU10_PRYPA</name>
<dbReference type="EMBL" id="JBGBPQ010000004">
    <property type="protein sequence ID" value="KAL1525719.1"/>
    <property type="molecule type" value="Genomic_DNA"/>
</dbReference>
<dbReference type="AlphaFoldDB" id="A0AB34JU10"/>